<dbReference type="GO" id="GO:0008883">
    <property type="term" value="F:glutamyl-tRNA reductase activity"/>
    <property type="evidence" value="ECO:0007669"/>
    <property type="project" value="UniProtKB-EC"/>
</dbReference>
<evidence type="ECO:0000259" key="1">
    <source>
        <dbReference type="Pfam" id="PF13460"/>
    </source>
</evidence>
<reference evidence="2 3" key="1">
    <citation type="journal article" date="2016" name="Sci. Rep.">
        <title>Genomic and phenotypic characterization of the species Acinetobacter venetianus.</title>
        <authorList>
            <person name="Fondi M."/>
            <person name="Maida I."/>
            <person name="Perrin E."/>
            <person name="Orlandini V."/>
            <person name="La Torre L."/>
            <person name="Bosi E."/>
            <person name="Negroni A."/>
            <person name="Zanaroli G."/>
            <person name="Fava F."/>
            <person name="Decorosi F."/>
            <person name="Giovannetti L."/>
            <person name="Viti C."/>
            <person name="Vaneechoutte M."/>
            <person name="Dijkshoorn L."/>
            <person name="Fani R."/>
        </authorList>
    </citation>
    <scope>NUCLEOTIDE SEQUENCE [LARGE SCALE GENOMIC DNA]</scope>
    <source>
        <strain evidence="2 3">LUH5627</strain>
    </source>
</reference>
<evidence type="ECO:0000313" key="3">
    <source>
        <dbReference type="Proteomes" id="UP000075680"/>
    </source>
</evidence>
<gene>
    <name evidence="2" type="primary">hemA_1</name>
    <name evidence="2" type="ORF">AVENLUH5627_00505</name>
</gene>
<dbReference type="EMBL" id="JRUE01000060">
    <property type="protein sequence ID" value="KXZ73638.1"/>
    <property type="molecule type" value="Genomic_DNA"/>
</dbReference>
<dbReference type="PANTHER" id="PTHR43355:SF2">
    <property type="entry name" value="FLAVIN REDUCTASE (NADPH)"/>
    <property type="match status" value="1"/>
</dbReference>
<dbReference type="PATRIC" id="fig|52133.18.peg.529"/>
<accession>A0A150I1Z0</accession>
<dbReference type="RefSeq" id="WP_061518075.1">
    <property type="nucleotide sequence ID" value="NZ_JRUE01000060.1"/>
</dbReference>
<dbReference type="Proteomes" id="UP000075680">
    <property type="component" value="Unassembled WGS sequence"/>
</dbReference>
<sequence length="213" mass="23900">MKKVIVIGASGHTSQQIIPRLLEQADVQLTLFSRNIKELKALEDNHVRLIEGNANNLKSLTDAIQDQDIVISTMGDMDLDVKTENIVQVMQELQVQRLIAISAGGIYDELPEAFNDWDKHMVGYTRPINLRTAEVIEQSSLQYTILRPVWLTDKGIEEYELTQKGENFKGTETSRASLGRFIATIVENPQLHIGENLGISQPNTEGDKPAAYR</sequence>
<name>A0A150I1Z0_9GAMM</name>
<keyword evidence="2" id="KW-0560">Oxidoreductase</keyword>
<dbReference type="EC" id="1.2.1.70" evidence="2"/>
<proteinExistence type="predicted"/>
<dbReference type="GO" id="GO:0004074">
    <property type="term" value="F:biliverdin reductase [NAD(P)H] activity"/>
    <property type="evidence" value="ECO:0007669"/>
    <property type="project" value="TreeGrafter"/>
</dbReference>
<dbReference type="Gene3D" id="3.40.50.720">
    <property type="entry name" value="NAD(P)-binding Rossmann-like Domain"/>
    <property type="match status" value="1"/>
</dbReference>
<dbReference type="InterPro" id="IPR051606">
    <property type="entry name" value="Polyketide_Oxido-like"/>
</dbReference>
<dbReference type="AlphaFoldDB" id="A0A150I1Z0"/>
<dbReference type="PANTHER" id="PTHR43355">
    <property type="entry name" value="FLAVIN REDUCTASE (NADPH)"/>
    <property type="match status" value="1"/>
</dbReference>
<dbReference type="InterPro" id="IPR036291">
    <property type="entry name" value="NAD(P)-bd_dom_sf"/>
</dbReference>
<comment type="caution">
    <text evidence="2">The sequence shown here is derived from an EMBL/GenBank/DDBJ whole genome shotgun (WGS) entry which is preliminary data.</text>
</comment>
<evidence type="ECO:0000313" key="2">
    <source>
        <dbReference type="EMBL" id="KXZ73638.1"/>
    </source>
</evidence>
<dbReference type="GO" id="GO:0042602">
    <property type="term" value="F:riboflavin reductase (NADPH) activity"/>
    <property type="evidence" value="ECO:0007669"/>
    <property type="project" value="TreeGrafter"/>
</dbReference>
<dbReference type="CDD" id="cd05267">
    <property type="entry name" value="SDR_a6"/>
    <property type="match status" value="1"/>
</dbReference>
<dbReference type="SUPFAM" id="SSF51735">
    <property type="entry name" value="NAD(P)-binding Rossmann-fold domains"/>
    <property type="match status" value="1"/>
</dbReference>
<feature type="domain" description="NAD(P)-binding" evidence="1">
    <location>
        <begin position="8"/>
        <end position="189"/>
    </location>
</feature>
<organism evidence="2 3">
    <name type="scientific">Acinetobacter venetianus</name>
    <dbReference type="NCBI Taxonomy" id="52133"/>
    <lineage>
        <taxon>Bacteria</taxon>
        <taxon>Pseudomonadati</taxon>
        <taxon>Pseudomonadota</taxon>
        <taxon>Gammaproteobacteria</taxon>
        <taxon>Moraxellales</taxon>
        <taxon>Moraxellaceae</taxon>
        <taxon>Acinetobacter</taxon>
    </lineage>
</organism>
<dbReference type="InterPro" id="IPR016040">
    <property type="entry name" value="NAD(P)-bd_dom"/>
</dbReference>
<dbReference type="Pfam" id="PF13460">
    <property type="entry name" value="NAD_binding_10"/>
    <property type="match status" value="1"/>
</dbReference>
<protein>
    <submittedName>
        <fullName evidence="2">Glutamyl-tRNA reductase</fullName>
        <ecNumber evidence="2">1.2.1.70</ecNumber>
    </submittedName>
</protein>